<dbReference type="Pfam" id="PF12260">
    <property type="entry name" value="PIP49_C"/>
    <property type="match status" value="1"/>
</dbReference>
<keyword evidence="6" id="KW-0418">Kinase</keyword>
<comment type="similarity">
    <text evidence="2">Belongs to the DIPK family.</text>
</comment>
<dbReference type="InterPro" id="IPR020519">
    <property type="entry name" value="DIPK2A/B"/>
</dbReference>
<dbReference type="GO" id="GO:0016301">
    <property type="term" value="F:kinase activity"/>
    <property type="evidence" value="ECO:0007669"/>
    <property type="project" value="UniProtKB-KW"/>
</dbReference>
<dbReference type="AlphaFoldDB" id="A0A2M4ATU0"/>
<name>A0A2M4ATU0_9DIPT</name>
<proteinExistence type="inferred from homology"/>
<evidence type="ECO:0000256" key="3">
    <source>
        <dbReference type="ARBA" id="ARBA00022525"/>
    </source>
</evidence>
<evidence type="ECO:0000313" key="6">
    <source>
        <dbReference type="EMBL" id="MBW44200.1"/>
    </source>
</evidence>
<protein>
    <submittedName>
        <fullName evidence="6">Protein-kinase domain of fam69</fullName>
    </submittedName>
</protein>
<evidence type="ECO:0000256" key="4">
    <source>
        <dbReference type="ARBA" id="ARBA00022729"/>
    </source>
</evidence>
<dbReference type="PANTHER" id="PTHR32073:SF7">
    <property type="entry name" value="GH11358P"/>
    <property type="match status" value="1"/>
</dbReference>
<dbReference type="EMBL" id="GGFK01010879">
    <property type="protein sequence ID" value="MBW44200.1"/>
    <property type="molecule type" value="Transcribed_RNA"/>
</dbReference>
<sequence>MSSKVSLYYGVLFMIIVLRHQPKEPNEGNGPLESICEYETRQLCPECFNGQSECRHADQLFEELHGSWFNKINNLMHAHSTVLGTFRGTERAVMKTLNRHKVVESLQRAFCDMVLLQEIPSSGESAVCSWFLTGNSKDSAMFLKTDILDTSRIEGCIFCPASGNLASLHRFLDAINLDRATELWKLLAIRTNVEPLLLMLASKHQVSMPFPKLLDYFGFSFIESYDGEPLSNFYSSPLHLRMLIARELIKAAFTITEGIDGFRFILTDLSPDNIAVSIEEDHKAVSLSIVDLNNVIVIDSRATTFESDRQHVHSKIECDGCFAYSQNDVCNHRTSDLNYFAICQLLLENLNGNTAAGFLHYDQENLRNISDESASQVRLLHTFLHECVYCQPPHCRDRSVILEDILNVLDRCLS</sequence>
<evidence type="ECO:0000259" key="5">
    <source>
        <dbReference type="Pfam" id="PF12260"/>
    </source>
</evidence>
<keyword evidence="3" id="KW-0964">Secreted</keyword>
<dbReference type="GO" id="GO:0005576">
    <property type="term" value="C:extracellular region"/>
    <property type="evidence" value="ECO:0007669"/>
    <property type="project" value="UniProtKB-SubCell"/>
</dbReference>
<evidence type="ECO:0000256" key="1">
    <source>
        <dbReference type="ARBA" id="ARBA00004613"/>
    </source>
</evidence>
<accession>A0A2M4ATU0</accession>
<organism evidence="6">
    <name type="scientific">Anopheles triannulatus</name>
    <dbReference type="NCBI Taxonomy" id="58253"/>
    <lineage>
        <taxon>Eukaryota</taxon>
        <taxon>Metazoa</taxon>
        <taxon>Ecdysozoa</taxon>
        <taxon>Arthropoda</taxon>
        <taxon>Hexapoda</taxon>
        <taxon>Insecta</taxon>
        <taxon>Pterygota</taxon>
        <taxon>Neoptera</taxon>
        <taxon>Endopterygota</taxon>
        <taxon>Diptera</taxon>
        <taxon>Nematocera</taxon>
        <taxon>Culicoidea</taxon>
        <taxon>Culicidae</taxon>
        <taxon>Anophelinae</taxon>
        <taxon>Anopheles</taxon>
    </lineage>
</organism>
<reference evidence="6" key="1">
    <citation type="submission" date="2018-01" db="EMBL/GenBank/DDBJ databases">
        <title>An insight into the sialome of Amazonian anophelines.</title>
        <authorList>
            <person name="Ribeiro J.M."/>
            <person name="Scarpassa V."/>
            <person name="Calvo E."/>
        </authorList>
    </citation>
    <scope>NUCLEOTIDE SEQUENCE</scope>
    <source>
        <tissue evidence="6">Salivary glands</tissue>
    </source>
</reference>
<dbReference type="InterPro" id="IPR022049">
    <property type="entry name" value="FAM69_kinase_dom"/>
</dbReference>
<dbReference type="PANTHER" id="PTHR32073">
    <property type="entry name" value="GH11358P"/>
    <property type="match status" value="1"/>
</dbReference>
<keyword evidence="4" id="KW-0732">Signal</keyword>
<feature type="domain" description="FAM69 protein-kinase" evidence="5">
    <location>
        <begin position="184"/>
        <end position="387"/>
    </location>
</feature>
<keyword evidence="6" id="KW-0808">Transferase</keyword>
<evidence type="ECO:0000256" key="2">
    <source>
        <dbReference type="ARBA" id="ARBA00006338"/>
    </source>
</evidence>
<comment type="subcellular location">
    <subcellularLocation>
        <location evidence="1">Secreted</location>
    </subcellularLocation>
</comment>